<comment type="caution">
    <text evidence="1">The sequence shown here is derived from an EMBL/GenBank/DDBJ whole genome shotgun (WGS) entry which is preliminary data.</text>
</comment>
<dbReference type="InterPro" id="IPR036689">
    <property type="entry name" value="ESAT-6-like_sf"/>
</dbReference>
<dbReference type="InterPro" id="IPR010310">
    <property type="entry name" value="T7SS_ESAT-6-like"/>
</dbReference>
<name>A0ABS6BBT3_9NOCA</name>
<evidence type="ECO:0000313" key="2">
    <source>
        <dbReference type="Proteomes" id="UP000733379"/>
    </source>
</evidence>
<evidence type="ECO:0000313" key="1">
    <source>
        <dbReference type="EMBL" id="MBU3067747.1"/>
    </source>
</evidence>
<dbReference type="Gene3D" id="1.10.287.1060">
    <property type="entry name" value="ESAT-6-like"/>
    <property type="match status" value="1"/>
</dbReference>
<organism evidence="1 2">
    <name type="scientific">Nocardia albiluteola</name>
    <dbReference type="NCBI Taxonomy" id="2842303"/>
    <lineage>
        <taxon>Bacteria</taxon>
        <taxon>Bacillati</taxon>
        <taxon>Actinomycetota</taxon>
        <taxon>Actinomycetes</taxon>
        <taxon>Mycobacteriales</taxon>
        <taxon>Nocardiaceae</taxon>
        <taxon>Nocardia</taxon>
    </lineage>
</organism>
<accession>A0ABS6BBT3</accession>
<sequence>MTDVQVDYIEMHLSARQLSDWHQDSHQMFDSGHSAIEAATAAGWVGASRKAMEQALSHLRDNAAVLTGRLTGLSTRLEDAIRTYRGTDSGSGTAIARIVASGDRPFRL</sequence>
<dbReference type="SUPFAM" id="SSF140453">
    <property type="entry name" value="EsxAB dimer-like"/>
    <property type="match status" value="1"/>
</dbReference>
<keyword evidence="2" id="KW-1185">Reference proteome</keyword>
<dbReference type="EMBL" id="JAHKNI010000025">
    <property type="protein sequence ID" value="MBU3067747.1"/>
    <property type="molecule type" value="Genomic_DNA"/>
</dbReference>
<protein>
    <submittedName>
        <fullName evidence="1">WXG100 family type VII secretion target</fullName>
    </submittedName>
</protein>
<dbReference type="Pfam" id="PF06013">
    <property type="entry name" value="WXG100"/>
    <property type="match status" value="1"/>
</dbReference>
<gene>
    <name evidence="1" type="ORF">KO481_40295</name>
</gene>
<reference evidence="1 2" key="1">
    <citation type="submission" date="2021-06" db="EMBL/GenBank/DDBJ databases">
        <title>Actinomycetes sequencing.</title>
        <authorList>
            <person name="Shan Q."/>
        </authorList>
    </citation>
    <scope>NUCLEOTIDE SEQUENCE [LARGE SCALE GENOMIC DNA]</scope>
    <source>
        <strain evidence="1 2">NEAU-G5</strain>
    </source>
</reference>
<proteinExistence type="predicted"/>
<dbReference type="Proteomes" id="UP000733379">
    <property type="component" value="Unassembled WGS sequence"/>
</dbReference>
<dbReference type="RefSeq" id="WP_215923831.1">
    <property type="nucleotide sequence ID" value="NZ_JAHKNI010000025.1"/>
</dbReference>